<accession>A0ABR8C8F2</accession>
<proteinExistence type="predicted"/>
<evidence type="ECO:0008006" key="3">
    <source>
        <dbReference type="Google" id="ProtNLM"/>
    </source>
</evidence>
<reference evidence="1 2" key="1">
    <citation type="journal article" date="2020" name="ISME J.">
        <title>Comparative genomics reveals insights into cyanobacterial evolution and habitat adaptation.</title>
        <authorList>
            <person name="Chen M.Y."/>
            <person name="Teng W.K."/>
            <person name="Zhao L."/>
            <person name="Hu C.X."/>
            <person name="Zhou Y.K."/>
            <person name="Han B.P."/>
            <person name="Song L.R."/>
            <person name="Shu W.S."/>
        </authorList>
    </citation>
    <scope>NUCLEOTIDE SEQUENCE [LARGE SCALE GENOMIC DNA]</scope>
    <source>
        <strain evidence="1 2">FACHB-1050</strain>
    </source>
</reference>
<dbReference type="Proteomes" id="UP000618445">
    <property type="component" value="Unassembled WGS sequence"/>
</dbReference>
<dbReference type="RefSeq" id="WP_190577130.1">
    <property type="nucleotide sequence ID" value="NZ_CAWPQU010000056.1"/>
</dbReference>
<gene>
    <name evidence="1" type="ORF">H6G05_05825</name>
</gene>
<organism evidence="1 2">
    <name type="scientific">Phormidium tenue FACHB-1050</name>
    <dbReference type="NCBI Taxonomy" id="2692857"/>
    <lineage>
        <taxon>Bacteria</taxon>
        <taxon>Bacillati</taxon>
        <taxon>Cyanobacteriota</taxon>
        <taxon>Cyanophyceae</taxon>
        <taxon>Oscillatoriophycideae</taxon>
        <taxon>Oscillatoriales</taxon>
        <taxon>Oscillatoriaceae</taxon>
        <taxon>Phormidium</taxon>
    </lineage>
</organism>
<evidence type="ECO:0000313" key="2">
    <source>
        <dbReference type="Proteomes" id="UP000618445"/>
    </source>
</evidence>
<evidence type="ECO:0000313" key="1">
    <source>
        <dbReference type="EMBL" id="MBD2316365.1"/>
    </source>
</evidence>
<keyword evidence="2" id="KW-1185">Reference proteome</keyword>
<sequence>MYPEYSLGKYLTLKDFCTCTQTYRRYYDKINPYPQTNIEETILALKNLHQWIIDPVIDYFGKDKFCLTYGFCSPDLKKWLSKKDPVTGQKNGRVAPEIDQHMAHEINKKGNYYCSRLGAACDFKITNITSNIIVDWILANRLPFDSLYFYGLERSLHISYGFQHKRDIRAFNDRGVPTQKGIESWVKLAKQTKE</sequence>
<dbReference type="InterPro" id="IPR009045">
    <property type="entry name" value="Zn_M74/Hedgehog-like"/>
</dbReference>
<dbReference type="SUPFAM" id="SSF55166">
    <property type="entry name" value="Hedgehog/DD-peptidase"/>
    <property type="match status" value="1"/>
</dbReference>
<protein>
    <recommendedName>
        <fullName evidence="3">Peptidase M15A C-terminal domain-containing protein</fullName>
    </recommendedName>
</protein>
<comment type="caution">
    <text evidence="1">The sequence shown here is derived from an EMBL/GenBank/DDBJ whole genome shotgun (WGS) entry which is preliminary data.</text>
</comment>
<dbReference type="EMBL" id="JACJQY010000006">
    <property type="protein sequence ID" value="MBD2316365.1"/>
    <property type="molecule type" value="Genomic_DNA"/>
</dbReference>
<name>A0ABR8C8F2_9CYAN</name>